<name>A0A7S4BG80_CHRCT</name>
<feature type="domain" description="PPM-type phosphatase" evidence="2">
    <location>
        <begin position="95"/>
        <end position="173"/>
    </location>
</feature>
<accession>A0A7S4BG80</accession>
<dbReference type="SUPFAM" id="SSF81606">
    <property type="entry name" value="PP2C-like"/>
    <property type="match status" value="1"/>
</dbReference>
<dbReference type="InterPro" id="IPR036457">
    <property type="entry name" value="PPM-type-like_dom_sf"/>
</dbReference>
<dbReference type="EMBL" id="HBIZ01027678">
    <property type="protein sequence ID" value="CAE0764950.1"/>
    <property type="molecule type" value="Transcribed_RNA"/>
</dbReference>
<gene>
    <name evidence="3" type="ORF">PCAR00345_LOCUS17562</name>
</gene>
<dbReference type="Pfam" id="PF00481">
    <property type="entry name" value="PP2C"/>
    <property type="match status" value="1"/>
</dbReference>
<feature type="compositionally biased region" description="Basic and acidic residues" evidence="1">
    <location>
        <begin position="19"/>
        <end position="33"/>
    </location>
</feature>
<dbReference type="AlphaFoldDB" id="A0A7S4BG80"/>
<evidence type="ECO:0000313" key="3">
    <source>
        <dbReference type="EMBL" id="CAE0764950.1"/>
    </source>
</evidence>
<feature type="region of interest" description="Disordered" evidence="1">
    <location>
        <begin position="1"/>
        <end position="48"/>
    </location>
</feature>
<reference evidence="3" key="1">
    <citation type="submission" date="2021-01" db="EMBL/GenBank/DDBJ databases">
        <authorList>
            <person name="Corre E."/>
            <person name="Pelletier E."/>
            <person name="Niang G."/>
            <person name="Scheremetjew M."/>
            <person name="Finn R."/>
            <person name="Kale V."/>
            <person name="Holt S."/>
            <person name="Cochrane G."/>
            <person name="Meng A."/>
            <person name="Brown T."/>
            <person name="Cohen L."/>
        </authorList>
    </citation>
    <scope>NUCLEOTIDE SEQUENCE</scope>
    <source>
        <strain evidence="3">CCMP645</strain>
    </source>
</reference>
<feature type="compositionally biased region" description="Polar residues" evidence="1">
    <location>
        <begin position="186"/>
        <end position="200"/>
    </location>
</feature>
<feature type="region of interest" description="Disordered" evidence="1">
    <location>
        <begin position="180"/>
        <end position="200"/>
    </location>
</feature>
<sequence length="265" mass="28974">MGCGASAPKNPDGNEGEPAPERPRRPDSPDPRRRGSYMSPQMGKPSEMTELPLSKERIASYSNHGIKPGVQGKASAKINQDRGQITYPLAGDRGMAMLCVYDGHGMAGEKVSEFAMLRMPDLIEAQRDRLRTETKAVLTEAFIRVDQELRDSPIPSSTSGSTGLLVLVTRERLVRVRMHSHASHRPVSQQPSRFPTSSPTRQFVHCGSPSRAFVSCGCLHGAYARAPPFGAGMSARRLSTRSPWRRGLPRYSSFGSALPCTSVFH</sequence>
<evidence type="ECO:0000259" key="2">
    <source>
        <dbReference type="Pfam" id="PF00481"/>
    </source>
</evidence>
<proteinExistence type="predicted"/>
<dbReference type="InterPro" id="IPR001932">
    <property type="entry name" value="PPM-type_phosphatase-like_dom"/>
</dbReference>
<dbReference type="Gene3D" id="3.60.40.10">
    <property type="entry name" value="PPM-type phosphatase domain"/>
    <property type="match status" value="1"/>
</dbReference>
<protein>
    <recommendedName>
        <fullName evidence="2">PPM-type phosphatase domain-containing protein</fullName>
    </recommendedName>
</protein>
<evidence type="ECO:0000256" key="1">
    <source>
        <dbReference type="SAM" id="MobiDB-lite"/>
    </source>
</evidence>
<organism evidence="3">
    <name type="scientific">Chrysotila carterae</name>
    <name type="common">Marine alga</name>
    <name type="synonym">Syracosphaera carterae</name>
    <dbReference type="NCBI Taxonomy" id="13221"/>
    <lineage>
        <taxon>Eukaryota</taxon>
        <taxon>Haptista</taxon>
        <taxon>Haptophyta</taxon>
        <taxon>Prymnesiophyceae</taxon>
        <taxon>Isochrysidales</taxon>
        <taxon>Isochrysidaceae</taxon>
        <taxon>Chrysotila</taxon>
    </lineage>
</organism>